<dbReference type="Proteomes" id="UP000276991">
    <property type="component" value="Unassembled WGS sequence"/>
</dbReference>
<sequence>MKRFVNVAQCPCPPSSPDEVRTVCFGYVAEEDKHILKNQMNEADVASETVCKQSSQDDGDGDNDEHDDDDIKRNFPESKEERVLLIKRALLAEQQWFQNLEIVEIFTKLENILREICKKMNLSAKVDSSIKLGAENPTTEKLSLVQRTGAEVFKCSVILLGESVIQTEVTIKYPKMSGGVYRGVAQPDVQWKLQQIQDADNYYVKALSMLVQGLKWIRQISPDDIGKMSSSVTTTVAKVTSLIGQARSTLCVPEKRTLLELCNSTMSRCFNPPLPPDLVFSYYISVNRLVCAAYQVTAKTSGNQGLTVTVADCLLPRLVDVLFLTDRALNIAQQFSYNIYLTILTKMSATQNLEKVHTILLYLENILCLQANKAKPSSAVIRKKILPLLYYLTKFAVSTNLFTERSKDQLITIINLLEIGLKFYSCTKIQDTSSETLDSFCSGRKEAIERTIVRDKSQLPTIDDISGQTEAKKALMEAVIDPVLYPEWFATSGHNPWRCVLLYGPPGTGKTCLSQSIAREMNTRFYQVSSSDLISTWSGQSEKLIRELFDHALAHSSASVIFIDEIDSLCRVRQITEDDNIRRVKTELFLQLQRLHSSHSSVLLICATNCPWELDAAFLRRFEKRIFVSLPDAASRRMLLKKFLNKLTISSDINWNVLETLTDGFSGDDLRRFAREVAFLHFTKFKELYNFNCAVSRSSLVAQIPVTMKDFEETLRKFSPTLGGYTLSKYMEFSKQV</sequence>
<dbReference type="Pfam" id="PF00004">
    <property type="entry name" value="AAA"/>
    <property type="match status" value="1"/>
</dbReference>
<feature type="domain" description="AAA+ ATPase" evidence="2">
    <location>
        <begin position="496"/>
        <end position="632"/>
    </location>
</feature>
<evidence type="ECO:0000313" key="4">
    <source>
        <dbReference type="Proteomes" id="UP000276991"/>
    </source>
</evidence>
<dbReference type="InterPro" id="IPR028241">
    <property type="entry name" value="RAVE2/Rogdi"/>
</dbReference>
<dbReference type="SUPFAM" id="SSF52540">
    <property type="entry name" value="P-loop containing nucleoside triphosphate hydrolases"/>
    <property type="match status" value="1"/>
</dbReference>
<dbReference type="OrthoDB" id="5334845at2759"/>
<dbReference type="InterPro" id="IPR003960">
    <property type="entry name" value="ATPase_AAA_CS"/>
</dbReference>
<dbReference type="Gene3D" id="1.10.8.60">
    <property type="match status" value="1"/>
</dbReference>
<dbReference type="InterPro" id="IPR003593">
    <property type="entry name" value="AAA+_ATPase"/>
</dbReference>
<dbReference type="InterPro" id="IPR003959">
    <property type="entry name" value="ATPase_AAA_core"/>
</dbReference>
<dbReference type="InterPro" id="IPR027417">
    <property type="entry name" value="P-loop_NTPase"/>
</dbReference>
<dbReference type="SMART" id="SM00382">
    <property type="entry name" value="AAA"/>
    <property type="match status" value="1"/>
</dbReference>
<accession>A0A498SQH9</accession>
<feature type="region of interest" description="Disordered" evidence="1">
    <location>
        <begin position="46"/>
        <end position="74"/>
    </location>
</feature>
<name>A0A498SQH9_ACAVI</name>
<keyword evidence="4" id="KW-1185">Reference proteome</keyword>
<dbReference type="GO" id="GO:0016887">
    <property type="term" value="F:ATP hydrolysis activity"/>
    <property type="evidence" value="ECO:0007669"/>
    <property type="project" value="InterPro"/>
</dbReference>
<dbReference type="EMBL" id="UPTC01001231">
    <property type="protein sequence ID" value="VBB31431.1"/>
    <property type="molecule type" value="Genomic_DNA"/>
</dbReference>
<proteinExistence type="predicted"/>
<reference evidence="3 4" key="1">
    <citation type="submission" date="2018-08" db="EMBL/GenBank/DDBJ databases">
        <authorList>
            <person name="Laetsch R D."/>
            <person name="Stevens L."/>
            <person name="Kumar S."/>
            <person name="Blaxter L. M."/>
        </authorList>
    </citation>
    <scope>NUCLEOTIDE SEQUENCE [LARGE SCALE GENOMIC DNA]</scope>
</reference>
<dbReference type="PANTHER" id="PTHR23074">
    <property type="entry name" value="AAA DOMAIN-CONTAINING"/>
    <property type="match status" value="1"/>
</dbReference>
<dbReference type="GO" id="GO:0016197">
    <property type="term" value="P:endosomal transport"/>
    <property type="evidence" value="ECO:0007669"/>
    <property type="project" value="TreeGrafter"/>
</dbReference>
<dbReference type="GO" id="GO:0005524">
    <property type="term" value="F:ATP binding"/>
    <property type="evidence" value="ECO:0007669"/>
    <property type="project" value="InterPro"/>
</dbReference>
<dbReference type="PANTHER" id="PTHR23074:SF72">
    <property type="entry name" value="VACUOLAR PROTEIN SORTING-ASSOCIATED PROTEIN 4B"/>
    <property type="match status" value="1"/>
</dbReference>
<evidence type="ECO:0000259" key="2">
    <source>
        <dbReference type="SMART" id="SM00382"/>
    </source>
</evidence>
<protein>
    <recommendedName>
        <fullName evidence="2">AAA+ ATPase domain-containing protein</fullName>
    </recommendedName>
</protein>
<gene>
    <name evidence="3" type="ORF">NAV_LOCUS6222</name>
</gene>
<feature type="compositionally biased region" description="Acidic residues" evidence="1">
    <location>
        <begin position="57"/>
        <end position="68"/>
    </location>
</feature>
<dbReference type="Gene3D" id="3.40.50.300">
    <property type="entry name" value="P-loop containing nucleotide triphosphate hydrolases"/>
    <property type="match status" value="1"/>
</dbReference>
<dbReference type="AlphaFoldDB" id="A0A498SQH9"/>
<dbReference type="PROSITE" id="PS00674">
    <property type="entry name" value="AAA"/>
    <property type="match status" value="1"/>
</dbReference>
<dbReference type="STRING" id="6277.A0A498SQH9"/>
<evidence type="ECO:0000313" key="3">
    <source>
        <dbReference type="EMBL" id="VBB31431.1"/>
    </source>
</evidence>
<dbReference type="Pfam" id="PF10259">
    <property type="entry name" value="Rogdi_lz"/>
    <property type="match status" value="1"/>
</dbReference>
<evidence type="ECO:0000256" key="1">
    <source>
        <dbReference type="SAM" id="MobiDB-lite"/>
    </source>
</evidence>
<dbReference type="GO" id="GO:0007033">
    <property type="term" value="P:vacuole organization"/>
    <property type="evidence" value="ECO:0007669"/>
    <property type="project" value="TreeGrafter"/>
</dbReference>
<organism evidence="3 4">
    <name type="scientific">Acanthocheilonema viteae</name>
    <name type="common">Filarial nematode worm</name>
    <name type="synonym">Dipetalonema viteae</name>
    <dbReference type="NCBI Taxonomy" id="6277"/>
    <lineage>
        <taxon>Eukaryota</taxon>
        <taxon>Metazoa</taxon>
        <taxon>Ecdysozoa</taxon>
        <taxon>Nematoda</taxon>
        <taxon>Chromadorea</taxon>
        <taxon>Rhabditida</taxon>
        <taxon>Spirurina</taxon>
        <taxon>Spiruromorpha</taxon>
        <taxon>Filarioidea</taxon>
        <taxon>Onchocercidae</taxon>
        <taxon>Acanthocheilonema</taxon>
    </lineage>
</organism>
<dbReference type="InterPro" id="IPR050304">
    <property type="entry name" value="MT-severing_AAA_ATPase"/>
</dbReference>